<feature type="chain" id="PRO_5009868136" description="PE-PGRS family protein" evidence="2">
    <location>
        <begin position="37"/>
        <end position="633"/>
    </location>
</feature>
<dbReference type="KEGG" id="pabo:BCY86_03205"/>
<reference evidence="3 4" key="1">
    <citation type="submission" date="2016-08" db="EMBL/GenBank/DDBJ databases">
        <title>Identification and validation of antigenic proteins from Pajaroellobacter abortibovis using de-novo genome sequence assembly and reverse vaccinology.</title>
        <authorList>
            <person name="Welly B.T."/>
            <person name="Miller M.R."/>
            <person name="Stott J.L."/>
            <person name="Blanchard M.T."/>
            <person name="Islas-Trejo A.D."/>
            <person name="O'Rourke S.M."/>
            <person name="Young A.E."/>
            <person name="Medrano J.F."/>
            <person name="Van Eenennaam A.L."/>
        </authorList>
    </citation>
    <scope>NUCLEOTIDE SEQUENCE [LARGE SCALE GENOMIC DNA]</scope>
    <source>
        <strain evidence="3 4">BTF92-0548A/99-0131</strain>
    </source>
</reference>
<keyword evidence="2" id="KW-0732">Signal</keyword>
<protein>
    <recommendedName>
        <fullName evidence="5">PE-PGRS family protein</fullName>
    </recommendedName>
</protein>
<evidence type="ECO:0000256" key="2">
    <source>
        <dbReference type="SAM" id="SignalP"/>
    </source>
</evidence>
<evidence type="ECO:0000313" key="3">
    <source>
        <dbReference type="EMBL" id="APR99792.1"/>
    </source>
</evidence>
<dbReference type="RefSeq" id="WP_075276441.1">
    <property type="nucleotide sequence ID" value="NZ_CP016908.1"/>
</dbReference>
<feature type="compositionally biased region" description="Gly residues" evidence="1">
    <location>
        <begin position="580"/>
        <end position="592"/>
    </location>
</feature>
<dbReference type="AlphaFoldDB" id="A0A1L6MW88"/>
<evidence type="ECO:0008006" key="5">
    <source>
        <dbReference type="Google" id="ProtNLM"/>
    </source>
</evidence>
<keyword evidence="4" id="KW-1185">Reference proteome</keyword>
<dbReference type="NCBIfam" id="TIGR03901">
    <property type="entry name" value="MYXO-CTERM"/>
    <property type="match status" value="1"/>
</dbReference>
<feature type="compositionally biased region" description="Low complexity" evidence="1">
    <location>
        <begin position="593"/>
        <end position="602"/>
    </location>
</feature>
<dbReference type="InterPro" id="IPR024038">
    <property type="entry name" value="MYXO-CTERM"/>
</dbReference>
<accession>A0A1L6MW88</accession>
<evidence type="ECO:0000313" key="4">
    <source>
        <dbReference type="Proteomes" id="UP000185544"/>
    </source>
</evidence>
<sequence>MTDVVFKGRSVSRFVSKYVGMLGVVASLALVQTAQGADTYGLGTGKDGDKAISGVAETVLHRYAQVTAIIDNKALTVTERADNDAIAPDAPKFEPGVMVLLIQSTGYGKDFAQLPVPRKNSVDPWLKSPLSMTGTSVGKFELARIKTASNGTIGLTKPLEQTFDPIVTQVLTVGEYQNMMIDTGTRLVPLPWNGATGGVVAVFAAQKLTNNGSISADGAGFRGGAPSANPIYQGARTAKNCNEMYGAPHKGRFGYRGESFELSAFTVENANKEKDDKSHSPVASQVWAHGGYGVLLSGGAGGGCRGSGGGGGGNGAAGGRGGNAHDLNKANMRAVGGMGGAKVDGDFPASLFMGGGGGGGHQSHNLGSAGGSGGGIVIVRAGEIDGNGAISSKGVTANANNPSSGNNNDGKGGGGAGGSVLIQVAGNYAAGGTVSVNGGSGGAVATVEPDKYGSGGGGGAGNLCISAAALPNTIEAKGGQAGNPGIRNAQPGGNVDPANNAACSGAFDGAPCTGDDRKSGKCGGCENDNQCKKWLGGDDTATCNANAQCEGQGYKPPPADADAGASGEDGRKDKKDAGDAGDGGDTGEGGSSESGCGCSSSGTGSGPVAGLMALIGIVGSFVARRRQRNGTSA</sequence>
<evidence type="ECO:0000256" key="1">
    <source>
        <dbReference type="SAM" id="MobiDB-lite"/>
    </source>
</evidence>
<feature type="signal peptide" evidence="2">
    <location>
        <begin position="1"/>
        <end position="36"/>
    </location>
</feature>
<organism evidence="3 4">
    <name type="scientific">Pajaroellobacter abortibovis</name>
    <dbReference type="NCBI Taxonomy" id="1882918"/>
    <lineage>
        <taxon>Bacteria</taxon>
        <taxon>Pseudomonadati</taxon>
        <taxon>Myxococcota</taxon>
        <taxon>Polyangia</taxon>
        <taxon>Polyangiales</taxon>
        <taxon>Polyangiaceae</taxon>
    </lineage>
</organism>
<proteinExistence type="predicted"/>
<gene>
    <name evidence="3" type="ORF">BCY86_03205</name>
</gene>
<dbReference type="Proteomes" id="UP000185544">
    <property type="component" value="Chromosome"/>
</dbReference>
<feature type="compositionally biased region" description="Basic and acidic residues" evidence="1">
    <location>
        <begin position="568"/>
        <end position="578"/>
    </location>
</feature>
<dbReference type="STRING" id="1882918.BCY86_03205"/>
<name>A0A1L6MW88_9BACT</name>
<dbReference type="OrthoDB" id="5496215at2"/>
<dbReference type="EMBL" id="CP016908">
    <property type="protein sequence ID" value="APR99792.1"/>
    <property type="molecule type" value="Genomic_DNA"/>
</dbReference>
<feature type="region of interest" description="Disordered" evidence="1">
    <location>
        <begin position="550"/>
        <end position="603"/>
    </location>
</feature>